<dbReference type="GO" id="GO:0043937">
    <property type="term" value="P:regulation of sporulation"/>
    <property type="evidence" value="ECO:0007669"/>
    <property type="project" value="InterPro"/>
</dbReference>
<evidence type="ECO:0000313" key="3">
    <source>
        <dbReference type="Proteomes" id="UP000241848"/>
    </source>
</evidence>
<dbReference type="InterPro" id="IPR018540">
    <property type="entry name" value="Spo0E-like"/>
</dbReference>
<sequence length="67" mass="7680">MAREEQGLDQQIAELSRLLQELEQSRSALTDPQILATSQKLDALILEWHRRDHRLSAGLNFSNHSGR</sequence>
<evidence type="ECO:0008006" key="4">
    <source>
        <dbReference type="Google" id="ProtNLM"/>
    </source>
</evidence>
<dbReference type="InterPro" id="IPR037208">
    <property type="entry name" value="Spo0E-like_sf"/>
</dbReference>
<evidence type="ECO:0000256" key="1">
    <source>
        <dbReference type="SAM" id="Coils"/>
    </source>
</evidence>
<dbReference type="GO" id="GO:0046983">
    <property type="term" value="F:protein dimerization activity"/>
    <property type="evidence" value="ECO:0007669"/>
    <property type="project" value="InterPro"/>
</dbReference>
<proteinExistence type="predicted"/>
<organism evidence="2 3">
    <name type="scientific">Sulfobacillus acidophilus</name>
    <dbReference type="NCBI Taxonomy" id="53633"/>
    <lineage>
        <taxon>Bacteria</taxon>
        <taxon>Bacillati</taxon>
        <taxon>Bacillota</taxon>
        <taxon>Clostridia</taxon>
        <taxon>Eubacteriales</taxon>
        <taxon>Clostridiales Family XVII. Incertae Sedis</taxon>
        <taxon>Sulfobacillus</taxon>
    </lineage>
</organism>
<accession>A0A2T2WJV9</accession>
<dbReference type="Proteomes" id="UP000241848">
    <property type="component" value="Unassembled WGS sequence"/>
</dbReference>
<name>A0A2T2WJV9_9FIRM</name>
<protein>
    <recommendedName>
        <fullName evidence="4">Aspartyl-phosphate phosphatase Spo0E family protein</fullName>
    </recommendedName>
</protein>
<keyword evidence="1" id="KW-0175">Coiled coil</keyword>
<dbReference type="SUPFAM" id="SSF140500">
    <property type="entry name" value="BAS1536-like"/>
    <property type="match status" value="1"/>
</dbReference>
<reference evidence="2 3" key="1">
    <citation type="journal article" date="2014" name="BMC Genomics">
        <title>Comparison of environmental and isolate Sulfobacillus genomes reveals diverse carbon, sulfur, nitrogen, and hydrogen metabolisms.</title>
        <authorList>
            <person name="Justice N.B."/>
            <person name="Norman A."/>
            <person name="Brown C.T."/>
            <person name="Singh A."/>
            <person name="Thomas B.C."/>
            <person name="Banfield J.F."/>
        </authorList>
    </citation>
    <scope>NUCLEOTIDE SEQUENCE [LARGE SCALE GENOMIC DNA]</scope>
    <source>
        <strain evidence="2">AMDSBA3</strain>
    </source>
</reference>
<gene>
    <name evidence="2" type="ORF">C7B45_06250</name>
</gene>
<evidence type="ECO:0000313" key="2">
    <source>
        <dbReference type="EMBL" id="PSR22528.1"/>
    </source>
</evidence>
<dbReference type="AlphaFoldDB" id="A0A2T2WJV9"/>
<feature type="coiled-coil region" evidence="1">
    <location>
        <begin position="1"/>
        <end position="28"/>
    </location>
</feature>
<comment type="caution">
    <text evidence="2">The sequence shown here is derived from an EMBL/GenBank/DDBJ whole genome shotgun (WGS) entry which is preliminary data.</text>
</comment>
<dbReference type="Gene3D" id="4.10.280.10">
    <property type="entry name" value="Helix-loop-helix DNA-binding domain"/>
    <property type="match status" value="1"/>
</dbReference>
<dbReference type="EMBL" id="PXYV01000015">
    <property type="protein sequence ID" value="PSR22528.1"/>
    <property type="molecule type" value="Genomic_DNA"/>
</dbReference>
<dbReference type="InterPro" id="IPR036638">
    <property type="entry name" value="HLH_DNA-bd_sf"/>
</dbReference>
<dbReference type="Pfam" id="PF09388">
    <property type="entry name" value="SpoOE-like"/>
    <property type="match status" value="1"/>
</dbReference>